<protein>
    <recommendedName>
        <fullName evidence="4">Response regulatory domain-containing protein</fullName>
    </recommendedName>
</protein>
<evidence type="ECO:0000313" key="3">
    <source>
        <dbReference type="EMBL" id="GAF82150.1"/>
    </source>
</evidence>
<comment type="caution">
    <text evidence="3">The sequence shown here is derived from an EMBL/GenBank/DDBJ whole genome shotgun (WGS) entry which is preliminary data.</text>
</comment>
<dbReference type="InterPro" id="IPR011006">
    <property type="entry name" value="CheY-like_superfamily"/>
</dbReference>
<dbReference type="InterPro" id="IPR003607">
    <property type="entry name" value="HD/PDEase_dom"/>
</dbReference>
<dbReference type="InterPro" id="IPR037522">
    <property type="entry name" value="HD_GYP_dom"/>
</dbReference>
<sequence length="229" mass="25227">MKQAKANEKSIEGTLGQQETLLIVDDEAAITKLLCQKLSREGYQCEEANAAEQTLNTLATSPIALVILDIKMPDKSGIELLPEIKSGYPDTAVIMATAVTDINVAIQCLKQGADDYICKPFNLEEIPLTVQSALEKRRLKLEIKEYQQYLEEKLEEQTGEIRKLFLGAIEALISALEANDKYTGGHSRRVTEIALALGNELGLSALDMEDLRWGSLLHDIGKIAIDQAI</sequence>
<feature type="non-terminal residue" evidence="3">
    <location>
        <position position="229"/>
    </location>
</feature>
<dbReference type="AlphaFoldDB" id="X0U125"/>
<dbReference type="EMBL" id="BARS01002164">
    <property type="protein sequence ID" value="GAF82150.1"/>
    <property type="molecule type" value="Genomic_DNA"/>
</dbReference>
<dbReference type="Gene3D" id="1.10.3210.10">
    <property type="entry name" value="Hypothetical protein af1432"/>
    <property type="match status" value="1"/>
</dbReference>
<feature type="domain" description="HD-GYP" evidence="2">
    <location>
        <begin position="161"/>
        <end position="229"/>
    </location>
</feature>
<dbReference type="Pfam" id="PF01966">
    <property type="entry name" value="HD"/>
    <property type="match status" value="1"/>
</dbReference>
<dbReference type="GO" id="GO:0000160">
    <property type="term" value="P:phosphorelay signal transduction system"/>
    <property type="evidence" value="ECO:0007669"/>
    <property type="project" value="InterPro"/>
</dbReference>
<accession>X0U125</accession>
<evidence type="ECO:0008006" key="4">
    <source>
        <dbReference type="Google" id="ProtNLM"/>
    </source>
</evidence>
<dbReference type="Pfam" id="PF00072">
    <property type="entry name" value="Response_reg"/>
    <property type="match status" value="1"/>
</dbReference>
<dbReference type="SMART" id="SM00448">
    <property type="entry name" value="REC"/>
    <property type="match status" value="1"/>
</dbReference>
<name>X0U125_9ZZZZ</name>
<dbReference type="InterPro" id="IPR006674">
    <property type="entry name" value="HD_domain"/>
</dbReference>
<dbReference type="PANTHER" id="PTHR45228">
    <property type="entry name" value="CYCLIC DI-GMP PHOSPHODIESTERASE TM_0186-RELATED"/>
    <property type="match status" value="1"/>
</dbReference>
<dbReference type="Gene3D" id="3.40.50.2300">
    <property type="match status" value="1"/>
</dbReference>
<organism evidence="3">
    <name type="scientific">marine sediment metagenome</name>
    <dbReference type="NCBI Taxonomy" id="412755"/>
    <lineage>
        <taxon>unclassified sequences</taxon>
        <taxon>metagenomes</taxon>
        <taxon>ecological metagenomes</taxon>
    </lineage>
</organism>
<proteinExistence type="predicted"/>
<feature type="domain" description="Response regulatory" evidence="1">
    <location>
        <begin position="20"/>
        <end position="134"/>
    </location>
</feature>
<dbReference type="InterPro" id="IPR052020">
    <property type="entry name" value="Cyclic_di-GMP/3'3'-cGAMP_PDE"/>
</dbReference>
<gene>
    <name evidence="3" type="ORF">S01H1_04060</name>
</gene>
<evidence type="ECO:0000259" key="2">
    <source>
        <dbReference type="PROSITE" id="PS51832"/>
    </source>
</evidence>
<dbReference type="InterPro" id="IPR001789">
    <property type="entry name" value="Sig_transdc_resp-reg_receiver"/>
</dbReference>
<dbReference type="PROSITE" id="PS50110">
    <property type="entry name" value="RESPONSE_REGULATORY"/>
    <property type="match status" value="1"/>
</dbReference>
<dbReference type="CDD" id="cd00077">
    <property type="entry name" value="HDc"/>
    <property type="match status" value="1"/>
</dbReference>
<reference evidence="3" key="1">
    <citation type="journal article" date="2014" name="Front. Microbiol.">
        <title>High frequency of phylogenetically diverse reductive dehalogenase-homologous genes in deep subseafloor sedimentary metagenomes.</title>
        <authorList>
            <person name="Kawai M."/>
            <person name="Futagami T."/>
            <person name="Toyoda A."/>
            <person name="Takaki Y."/>
            <person name="Nishi S."/>
            <person name="Hori S."/>
            <person name="Arai W."/>
            <person name="Tsubouchi T."/>
            <person name="Morono Y."/>
            <person name="Uchiyama I."/>
            <person name="Ito T."/>
            <person name="Fujiyama A."/>
            <person name="Inagaki F."/>
            <person name="Takami H."/>
        </authorList>
    </citation>
    <scope>NUCLEOTIDE SEQUENCE</scope>
    <source>
        <strain evidence="3">Expedition CK06-06</strain>
    </source>
</reference>
<dbReference type="PANTHER" id="PTHR45228:SF5">
    <property type="entry name" value="CYCLIC DI-GMP PHOSPHODIESTERASE VC_1348-RELATED"/>
    <property type="match status" value="1"/>
</dbReference>
<dbReference type="PROSITE" id="PS51832">
    <property type="entry name" value="HD_GYP"/>
    <property type="match status" value="1"/>
</dbReference>
<dbReference type="SUPFAM" id="SSF109604">
    <property type="entry name" value="HD-domain/PDEase-like"/>
    <property type="match status" value="1"/>
</dbReference>
<dbReference type="SUPFAM" id="SSF52172">
    <property type="entry name" value="CheY-like"/>
    <property type="match status" value="1"/>
</dbReference>
<evidence type="ECO:0000259" key="1">
    <source>
        <dbReference type="PROSITE" id="PS50110"/>
    </source>
</evidence>